<keyword evidence="3" id="KW-1185">Reference proteome</keyword>
<dbReference type="OrthoDB" id="2421655at2759"/>
<gene>
    <name evidence="2" type="ORF">DEBURN_LOCUS9881</name>
</gene>
<feature type="region of interest" description="Disordered" evidence="1">
    <location>
        <begin position="1"/>
        <end position="67"/>
    </location>
</feature>
<organism evidence="2 3">
    <name type="scientific">Diversispora eburnea</name>
    <dbReference type="NCBI Taxonomy" id="1213867"/>
    <lineage>
        <taxon>Eukaryota</taxon>
        <taxon>Fungi</taxon>
        <taxon>Fungi incertae sedis</taxon>
        <taxon>Mucoromycota</taxon>
        <taxon>Glomeromycotina</taxon>
        <taxon>Glomeromycetes</taxon>
        <taxon>Diversisporales</taxon>
        <taxon>Diversisporaceae</taxon>
        <taxon>Diversispora</taxon>
    </lineage>
</organism>
<protein>
    <submittedName>
        <fullName evidence="2">6749_t:CDS:1</fullName>
    </submittedName>
</protein>
<name>A0A9N9GKS3_9GLOM</name>
<evidence type="ECO:0000256" key="1">
    <source>
        <dbReference type="SAM" id="MobiDB-lite"/>
    </source>
</evidence>
<feature type="non-terminal residue" evidence="2">
    <location>
        <position position="1"/>
    </location>
</feature>
<evidence type="ECO:0000313" key="2">
    <source>
        <dbReference type="EMBL" id="CAG8608897.1"/>
    </source>
</evidence>
<dbReference type="Proteomes" id="UP000789706">
    <property type="component" value="Unassembled WGS sequence"/>
</dbReference>
<dbReference type="AlphaFoldDB" id="A0A9N9GKS3"/>
<accession>A0A9N9GKS3</accession>
<dbReference type="EMBL" id="CAJVPK010002229">
    <property type="protein sequence ID" value="CAG8608897.1"/>
    <property type="molecule type" value="Genomic_DNA"/>
</dbReference>
<proteinExistence type="predicted"/>
<evidence type="ECO:0000313" key="3">
    <source>
        <dbReference type="Proteomes" id="UP000789706"/>
    </source>
</evidence>
<sequence>LRLMQNPVPALVENSPIQNPDENLTPAQNLTPTPEGNLISFDENSSTLQPREPSAPAVDLLTDDISI</sequence>
<reference evidence="2" key="1">
    <citation type="submission" date="2021-06" db="EMBL/GenBank/DDBJ databases">
        <authorList>
            <person name="Kallberg Y."/>
            <person name="Tangrot J."/>
            <person name="Rosling A."/>
        </authorList>
    </citation>
    <scope>NUCLEOTIDE SEQUENCE</scope>
    <source>
        <strain evidence="2">AZ414A</strain>
    </source>
</reference>
<feature type="compositionally biased region" description="Polar residues" evidence="1">
    <location>
        <begin position="15"/>
        <end position="34"/>
    </location>
</feature>
<comment type="caution">
    <text evidence="2">The sequence shown here is derived from an EMBL/GenBank/DDBJ whole genome shotgun (WGS) entry which is preliminary data.</text>
</comment>